<name>A0A917AML1_9MICC</name>
<evidence type="ECO:0000313" key="2">
    <source>
        <dbReference type="Proteomes" id="UP000633136"/>
    </source>
</evidence>
<keyword evidence="2" id="KW-1185">Reference proteome</keyword>
<dbReference type="Gene3D" id="3.20.20.60">
    <property type="entry name" value="Phosphoenolpyruvate-binding domains"/>
    <property type="match status" value="1"/>
</dbReference>
<protein>
    <submittedName>
        <fullName evidence="1">Phosphonomutase</fullName>
    </submittedName>
</protein>
<comment type="caution">
    <text evidence="1">The sequence shown here is derived from an EMBL/GenBank/DDBJ whole genome shotgun (WGS) entry which is preliminary data.</text>
</comment>
<dbReference type="RefSeq" id="WP_188682308.1">
    <property type="nucleotide sequence ID" value="NZ_BMIS01000001.1"/>
</dbReference>
<evidence type="ECO:0000313" key="1">
    <source>
        <dbReference type="EMBL" id="GGE60080.1"/>
    </source>
</evidence>
<dbReference type="EMBL" id="BMIS01000001">
    <property type="protein sequence ID" value="GGE60080.1"/>
    <property type="molecule type" value="Genomic_DNA"/>
</dbReference>
<reference evidence="1" key="2">
    <citation type="submission" date="2020-09" db="EMBL/GenBank/DDBJ databases">
        <authorList>
            <person name="Sun Q."/>
            <person name="Zhou Y."/>
        </authorList>
    </citation>
    <scope>NUCLEOTIDE SEQUENCE</scope>
    <source>
        <strain evidence="1">CGMCC 1.15388</strain>
    </source>
</reference>
<sequence length="267" mass="28155">MTSAGSTPVFDAAALRARAETLLQLHHREEPVVLPTAWDVWSARLIADAGFGALTVGSHPLADSLGAADGEDMTLDQALEAIARITAAVEIPVSADLESGYDTDPAELVEKALAAGVVGINIEDTVHSRGQMRGGQEHADYIAGIRRAADAAGVHLVINGRTDVYKHADDFADPLAETLHRLSLLEQAGADSLYPVGLPSEQELSTILEQVSTPLNVTAHPERGAIPEGLTLPRLAELGVSRISFGPLLQMALSEQAAQLLGGWNEQ</sequence>
<proteinExistence type="predicted"/>
<reference evidence="1" key="1">
    <citation type="journal article" date="2014" name="Int. J. Syst. Evol. Microbiol.">
        <title>Complete genome sequence of Corynebacterium casei LMG S-19264T (=DSM 44701T), isolated from a smear-ripened cheese.</title>
        <authorList>
            <consortium name="US DOE Joint Genome Institute (JGI-PGF)"/>
            <person name="Walter F."/>
            <person name="Albersmeier A."/>
            <person name="Kalinowski J."/>
            <person name="Ruckert C."/>
        </authorList>
    </citation>
    <scope>NUCLEOTIDE SEQUENCE</scope>
    <source>
        <strain evidence="1">CGMCC 1.15388</strain>
    </source>
</reference>
<dbReference type="CDD" id="cd00377">
    <property type="entry name" value="ICL_PEPM"/>
    <property type="match status" value="1"/>
</dbReference>
<gene>
    <name evidence="1" type="ORF">GCM10011401_03680</name>
</gene>
<dbReference type="Proteomes" id="UP000633136">
    <property type="component" value="Unassembled WGS sequence"/>
</dbReference>
<organism evidence="1 2">
    <name type="scientific">Nesterenkonia cremea</name>
    <dbReference type="NCBI Taxonomy" id="1882340"/>
    <lineage>
        <taxon>Bacteria</taxon>
        <taxon>Bacillati</taxon>
        <taxon>Actinomycetota</taxon>
        <taxon>Actinomycetes</taxon>
        <taxon>Micrococcales</taxon>
        <taxon>Micrococcaceae</taxon>
        <taxon>Nesterenkonia</taxon>
    </lineage>
</organism>
<dbReference type="Pfam" id="PF13714">
    <property type="entry name" value="PEP_mutase"/>
    <property type="match status" value="1"/>
</dbReference>
<dbReference type="PANTHER" id="PTHR42905:SF16">
    <property type="entry name" value="CARBOXYPHOSPHONOENOLPYRUVATE PHOSPHONOMUTASE-LIKE PROTEIN (AFU_ORTHOLOGUE AFUA_5G07230)"/>
    <property type="match status" value="1"/>
</dbReference>
<dbReference type="PANTHER" id="PTHR42905">
    <property type="entry name" value="PHOSPHOENOLPYRUVATE CARBOXYLASE"/>
    <property type="match status" value="1"/>
</dbReference>
<dbReference type="InterPro" id="IPR040442">
    <property type="entry name" value="Pyrv_kinase-like_dom_sf"/>
</dbReference>
<dbReference type="InterPro" id="IPR015813">
    <property type="entry name" value="Pyrv/PenolPyrv_kinase-like_dom"/>
</dbReference>
<dbReference type="AlphaFoldDB" id="A0A917AML1"/>
<dbReference type="InterPro" id="IPR039556">
    <property type="entry name" value="ICL/PEPM"/>
</dbReference>
<accession>A0A917AML1</accession>
<dbReference type="SUPFAM" id="SSF51621">
    <property type="entry name" value="Phosphoenolpyruvate/pyruvate domain"/>
    <property type="match status" value="1"/>
</dbReference>
<dbReference type="GO" id="GO:0003824">
    <property type="term" value="F:catalytic activity"/>
    <property type="evidence" value="ECO:0007669"/>
    <property type="project" value="InterPro"/>
</dbReference>